<evidence type="ECO:0000313" key="7">
    <source>
        <dbReference type="EMBL" id="ANB50825.1"/>
    </source>
</evidence>
<evidence type="ECO:0008006" key="9">
    <source>
        <dbReference type="Google" id="ProtNLM"/>
    </source>
</evidence>
<dbReference type="PANTHER" id="PTHR11552">
    <property type="entry name" value="GLUCOSE-METHANOL-CHOLINE GMC OXIDOREDUCTASE"/>
    <property type="match status" value="1"/>
</dbReference>
<accession>A0A167RLD0</accession>
<dbReference type="SUPFAM" id="SSF51905">
    <property type="entry name" value="FAD/NAD(P)-binding domain"/>
    <property type="match status" value="1"/>
</dbReference>
<keyword evidence="8" id="KW-1185">Reference proteome</keyword>
<dbReference type="PIRSF" id="PIRSF000137">
    <property type="entry name" value="Alcohol_oxidase"/>
    <property type="match status" value="1"/>
</dbReference>
<evidence type="ECO:0000256" key="4">
    <source>
        <dbReference type="ARBA" id="ARBA00022827"/>
    </source>
</evidence>
<organism evidence="7 8">
    <name type="scientific">Powai lake megavirus</name>
    <dbReference type="NCBI Taxonomy" id="1842663"/>
    <lineage>
        <taxon>Viruses</taxon>
        <taxon>Varidnaviria</taxon>
        <taxon>Bamfordvirae</taxon>
        <taxon>Nucleocytoviricota</taxon>
        <taxon>Megaviricetes</taxon>
        <taxon>Imitervirales</taxon>
        <taxon>Mimiviridae</taxon>
        <taxon>Megamimivirinae</taxon>
        <taxon>Megavirus</taxon>
        <taxon>Megavirus powaiense</taxon>
    </lineage>
</organism>
<evidence type="ECO:0000256" key="3">
    <source>
        <dbReference type="ARBA" id="ARBA00022630"/>
    </source>
</evidence>
<dbReference type="GeneID" id="80513187"/>
<dbReference type="SUPFAM" id="SSF54373">
    <property type="entry name" value="FAD-linked reductases, C-terminal domain"/>
    <property type="match status" value="1"/>
</dbReference>
<comment type="cofactor">
    <cofactor evidence="1">
        <name>FAD</name>
        <dbReference type="ChEBI" id="CHEBI:57692"/>
    </cofactor>
</comment>
<evidence type="ECO:0000256" key="1">
    <source>
        <dbReference type="ARBA" id="ARBA00001974"/>
    </source>
</evidence>
<dbReference type="InterPro" id="IPR012132">
    <property type="entry name" value="GMC_OxRdtase"/>
</dbReference>
<keyword evidence="3" id="KW-0285">Flavoprotein</keyword>
<dbReference type="PANTHER" id="PTHR11552:SF147">
    <property type="entry name" value="CHOLINE DEHYDROGENASE, MITOCHONDRIAL"/>
    <property type="match status" value="1"/>
</dbReference>
<reference evidence="7 8" key="1">
    <citation type="journal article" date="2016" name="Genome Announc.">
        <title>Complete Genome Sequence of a New Megavirus Family Member Isolated from an Inland Water Lake for the First Time in India.</title>
        <authorList>
            <person name="Chatterjee A."/>
            <person name="Ali F."/>
            <person name="Bange D."/>
            <person name="Kondabagil K."/>
        </authorList>
    </citation>
    <scope>NUCLEOTIDE SEQUENCE [LARGE SCALE GENOMIC DNA]</scope>
    <source>
        <strain evidence="7">1</strain>
    </source>
</reference>
<dbReference type="Proteomes" id="UP000241365">
    <property type="component" value="Segment"/>
</dbReference>
<dbReference type="Pfam" id="PF00732">
    <property type="entry name" value="GMC_oxred_N"/>
    <property type="match status" value="1"/>
</dbReference>
<dbReference type="GO" id="GO:0050660">
    <property type="term" value="F:flavin adenine dinucleotide binding"/>
    <property type="evidence" value="ECO:0007669"/>
    <property type="project" value="InterPro"/>
</dbReference>
<keyword evidence="4" id="KW-0274">FAD</keyword>
<feature type="domain" description="Glucose-methanol-choline oxidoreductase C-terminal" evidence="6">
    <location>
        <begin position="538"/>
        <end position="679"/>
    </location>
</feature>
<dbReference type="EMBL" id="KU877344">
    <property type="protein sequence ID" value="ANB50825.1"/>
    <property type="molecule type" value="Genomic_DNA"/>
</dbReference>
<dbReference type="GO" id="GO:0016614">
    <property type="term" value="F:oxidoreductase activity, acting on CH-OH group of donors"/>
    <property type="evidence" value="ECO:0007669"/>
    <property type="project" value="InterPro"/>
</dbReference>
<sequence>MDKIIFGYISIVMQDFCSCDDCCFDYIVVGAGCAGSVVAARLAEDKNNRILLLEGGHDNSLIPQNNTINDYQKKLISTPALLFTLFSRYHINPTQRGCNKNPLEGLIEPSPSHLEFTTIKEYARHYTYPRGNGAGGSTNHHNLIDGRGSHLPYERIAEEMKDDKWRYQNIKKYYKKMENFYQEDEGEYHGNEGWLEVKYSGLENEFSDEFIKTVKQELGAPFVKDLNIPGQYSGLGINNAQVDRRGMRSYAYKDLLIPMLLKQAGTNEKNLFVKFNSLVSKVLLDDTTNIIRAYGVEVLENPHLYKVDTTGNRVSNANCKVILPDRNNFTTKKYYAKKEVILCGGVFNTPQILMLSGLGPEQHLKKMNIPVIKNLPGIGQNLMDHHEFCMNFEIDAKKFMWRWQAAYLYQDIDKIPRDIKPIVEKYRDVTGFTENGCQLVLDWHSGMQKINMEEPDLHFQIINMLFFDFNCNYIKVEGDDLNNIETKFDTTMPNPLLPTDSNGIPEIKPKFIESQFDATNPRVFMGALIENMKINSWNGSVKLRSTDPRDAPIIELGLWKDNVTLERLARAVLIMRQIMNSPTMMQFSPDPKDYSKFEILPGPKADTIDKIMEYLRTWSSFGHHAAGTAKMGLIDDEMAVVDSDLRVHGVKGLRIIDASIYPPPHLHAYNPTRGIYMIAEMISDIIKHRSNN</sequence>
<feature type="domain" description="Glucose-methanol-choline oxidoreductase N-terminal" evidence="5">
    <location>
        <begin position="24"/>
        <end position="386"/>
    </location>
</feature>
<proteinExistence type="inferred from homology"/>
<evidence type="ECO:0000259" key="5">
    <source>
        <dbReference type="Pfam" id="PF00732"/>
    </source>
</evidence>
<dbReference type="InterPro" id="IPR036188">
    <property type="entry name" value="FAD/NAD-bd_sf"/>
</dbReference>
<dbReference type="InterPro" id="IPR000172">
    <property type="entry name" value="GMC_OxRdtase_N"/>
</dbReference>
<dbReference type="Gene3D" id="3.30.560.10">
    <property type="entry name" value="Glucose Oxidase, domain 3"/>
    <property type="match status" value="2"/>
</dbReference>
<evidence type="ECO:0000256" key="2">
    <source>
        <dbReference type="ARBA" id="ARBA00010790"/>
    </source>
</evidence>
<protein>
    <recommendedName>
        <fullName evidence="9">Glucose-methanol-choline oxidoreductase</fullName>
    </recommendedName>
</protein>
<dbReference type="RefSeq" id="YP_010776576.1">
    <property type="nucleotide sequence ID" value="NC_075034.1"/>
</dbReference>
<evidence type="ECO:0000313" key="8">
    <source>
        <dbReference type="Proteomes" id="UP000241365"/>
    </source>
</evidence>
<dbReference type="InterPro" id="IPR007867">
    <property type="entry name" value="GMC_OxRtase_C"/>
</dbReference>
<dbReference type="Pfam" id="PF05199">
    <property type="entry name" value="GMC_oxred_C"/>
    <property type="match status" value="1"/>
</dbReference>
<evidence type="ECO:0000259" key="6">
    <source>
        <dbReference type="Pfam" id="PF05199"/>
    </source>
</evidence>
<name>A0A167RLD0_9VIRU</name>
<dbReference type="Gene3D" id="3.50.50.60">
    <property type="entry name" value="FAD/NAD(P)-binding domain"/>
    <property type="match status" value="2"/>
</dbReference>
<comment type="similarity">
    <text evidence="2">Belongs to the GMC oxidoreductase family.</text>
</comment>
<dbReference type="KEGG" id="vg:80513187"/>